<keyword evidence="3" id="KW-1185">Reference proteome</keyword>
<evidence type="ECO:0000313" key="2">
    <source>
        <dbReference type="EMBL" id="OAF64769.1"/>
    </source>
</evidence>
<feature type="non-terminal residue" evidence="2">
    <location>
        <position position="1"/>
    </location>
</feature>
<reference evidence="2 3" key="1">
    <citation type="submission" date="2016-04" db="EMBL/GenBank/DDBJ databases">
        <title>The genome of Intoshia linei affirms orthonectids as highly simplified spiralians.</title>
        <authorList>
            <person name="Mikhailov K.V."/>
            <person name="Slusarev G.S."/>
            <person name="Nikitin M.A."/>
            <person name="Logacheva M.D."/>
            <person name="Penin A."/>
            <person name="Aleoshin V."/>
            <person name="Panchin Y.V."/>
        </authorList>
    </citation>
    <scope>NUCLEOTIDE SEQUENCE [LARGE SCALE GENOMIC DNA]</scope>
    <source>
        <strain evidence="2">Intl2013</strain>
        <tissue evidence="2">Whole animal</tissue>
    </source>
</reference>
<dbReference type="InterPro" id="IPR046885">
    <property type="entry name" value="MnmA-like_C"/>
</dbReference>
<dbReference type="Pfam" id="PF20258">
    <property type="entry name" value="tRNA_Me_trans_C"/>
    <property type="match status" value="1"/>
</dbReference>
<name>A0A177ARZ3_9BILA</name>
<dbReference type="Gene3D" id="2.40.30.10">
    <property type="entry name" value="Translation factors"/>
    <property type="match status" value="1"/>
</dbReference>
<feature type="domain" description="tRNA-specific 2-thiouridylase MnmA-like C-terminal" evidence="1">
    <location>
        <begin position="12"/>
        <end position="104"/>
    </location>
</feature>
<dbReference type="OrthoDB" id="3685at2759"/>
<dbReference type="AlphaFoldDB" id="A0A177ARZ3"/>
<organism evidence="2 3">
    <name type="scientific">Intoshia linei</name>
    <dbReference type="NCBI Taxonomy" id="1819745"/>
    <lineage>
        <taxon>Eukaryota</taxon>
        <taxon>Metazoa</taxon>
        <taxon>Spiralia</taxon>
        <taxon>Lophotrochozoa</taxon>
        <taxon>Mesozoa</taxon>
        <taxon>Orthonectida</taxon>
        <taxon>Rhopaluridae</taxon>
        <taxon>Intoshia</taxon>
    </lineage>
</organism>
<accession>A0A177ARZ3</accession>
<evidence type="ECO:0000313" key="3">
    <source>
        <dbReference type="Proteomes" id="UP000078046"/>
    </source>
</evidence>
<sequence length="116" mass="13292">AQGCHHKSLYTREIYTEIPHWIGTKPDIISGQIKIANNKENIRIRYQHFLEPVPCDSILINKVNGKIDKKNYLKVSISQPLKSVACGQYCVFYHSNICLGSAKIVNVVSLRENYKF</sequence>
<dbReference type="EMBL" id="LWCA01001626">
    <property type="protein sequence ID" value="OAF64769.1"/>
    <property type="molecule type" value="Genomic_DNA"/>
</dbReference>
<gene>
    <name evidence="2" type="ORF">A3Q56_07518</name>
</gene>
<proteinExistence type="predicted"/>
<comment type="caution">
    <text evidence="2">The sequence shown here is derived from an EMBL/GenBank/DDBJ whole genome shotgun (WGS) entry which is preliminary data.</text>
</comment>
<evidence type="ECO:0000259" key="1">
    <source>
        <dbReference type="Pfam" id="PF20258"/>
    </source>
</evidence>
<dbReference type="Proteomes" id="UP000078046">
    <property type="component" value="Unassembled WGS sequence"/>
</dbReference>
<protein>
    <recommendedName>
        <fullName evidence="1">tRNA-specific 2-thiouridylase MnmA-like C-terminal domain-containing protein</fullName>
    </recommendedName>
</protein>